<dbReference type="PANTHER" id="PTHR33375">
    <property type="entry name" value="CHROMOSOME-PARTITIONING PROTEIN PARB-RELATED"/>
    <property type="match status" value="1"/>
</dbReference>
<gene>
    <name evidence="2" type="ORF">ISP13_05735</name>
</gene>
<dbReference type="PANTHER" id="PTHR33375:SF1">
    <property type="entry name" value="CHROMOSOME-PARTITIONING PROTEIN PARB-RELATED"/>
    <property type="match status" value="1"/>
</dbReference>
<evidence type="ECO:0000313" key="2">
    <source>
        <dbReference type="EMBL" id="MFK2873027.1"/>
    </source>
</evidence>
<keyword evidence="3" id="KW-1185">Reference proteome</keyword>
<dbReference type="Gene3D" id="1.10.10.2830">
    <property type="match status" value="1"/>
</dbReference>
<accession>A0ABW8ISU5</accession>
<reference evidence="2 3" key="1">
    <citation type="submission" date="2020-10" db="EMBL/GenBank/DDBJ databases">
        <title>Phylogeny of dyella-like bacteria.</title>
        <authorList>
            <person name="Fu J."/>
        </authorList>
    </citation>
    <scope>NUCLEOTIDE SEQUENCE [LARGE SCALE GENOMIC DNA]</scope>
    <source>
        <strain evidence="2 3">DHOB07</strain>
    </source>
</reference>
<dbReference type="Pfam" id="PF02195">
    <property type="entry name" value="ParB_N"/>
    <property type="match status" value="1"/>
</dbReference>
<dbReference type="Pfam" id="PF07506">
    <property type="entry name" value="RepB"/>
    <property type="match status" value="1"/>
</dbReference>
<protein>
    <submittedName>
        <fullName evidence="2">ParB N-terminal domain-containing protein</fullName>
    </submittedName>
</protein>
<name>A0ABW8ISU5_9GAMM</name>
<dbReference type="CDD" id="cd16411">
    <property type="entry name" value="ParB_N_like"/>
    <property type="match status" value="1"/>
</dbReference>
<dbReference type="SMART" id="SM00470">
    <property type="entry name" value="ParB"/>
    <property type="match status" value="1"/>
</dbReference>
<organism evidence="2 3">
    <name type="scientific">Dyella lipolytica</name>
    <dbReference type="NCBI Taxonomy" id="1867835"/>
    <lineage>
        <taxon>Bacteria</taxon>
        <taxon>Pseudomonadati</taxon>
        <taxon>Pseudomonadota</taxon>
        <taxon>Gammaproteobacteria</taxon>
        <taxon>Lysobacterales</taxon>
        <taxon>Rhodanobacteraceae</taxon>
        <taxon>Dyella</taxon>
    </lineage>
</organism>
<feature type="domain" description="ParB-like N-terminal" evidence="1">
    <location>
        <begin position="5"/>
        <end position="96"/>
    </location>
</feature>
<dbReference type="InterPro" id="IPR011111">
    <property type="entry name" value="Plasmid_RepB"/>
</dbReference>
<dbReference type="SUPFAM" id="SSF110849">
    <property type="entry name" value="ParB/Sulfiredoxin"/>
    <property type="match status" value="1"/>
</dbReference>
<dbReference type="EMBL" id="JADIKG010000011">
    <property type="protein sequence ID" value="MFK2873027.1"/>
    <property type="molecule type" value="Genomic_DNA"/>
</dbReference>
<dbReference type="InterPro" id="IPR050336">
    <property type="entry name" value="Chromosome_partition/occlusion"/>
</dbReference>
<comment type="caution">
    <text evidence="2">The sequence shown here is derived from an EMBL/GenBank/DDBJ whole genome shotgun (WGS) entry which is preliminary data.</text>
</comment>
<dbReference type="InterPro" id="IPR036086">
    <property type="entry name" value="ParB/Sulfiredoxin_sf"/>
</dbReference>
<dbReference type="Proteomes" id="UP001620405">
    <property type="component" value="Unassembled WGS sequence"/>
</dbReference>
<dbReference type="SUPFAM" id="SSF109709">
    <property type="entry name" value="KorB DNA-binding domain-like"/>
    <property type="match status" value="1"/>
</dbReference>
<sequence length="292" mass="32876">MHTVTMNPTKHINVPNPRVRNRRIHQQMIDNIALVGLKRPITVTRSNEADSPTKFDLVCGQGRLEAYMQLSWPEIPAFVVDAKEDDCLLMGLVENIARRTPSARELMKAIETLRQRGYGESAIATKLGVTYSWVNMLTQLMNHGEERLVDAVELGLMPVALAVDISRSDEPGEQQALTDAYAQGLKGRKLSAVRKILQQRAQYGKATHKTGRKSVGQPRLTPSYLREIYRKEVEKQTLMKRKLDFTHSKVMFVVQALSTLREDKDFMDLVEKEGLNTLPLALSQRLNSGGAP</sequence>
<proteinExistence type="predicted"/>
<dbReference type="RefSeq" id="WP_284398377.1">
    <property type="nucleotide sequence ID" value="NZ_BSNQ01000003.1"/>
</dbReference>
<dbReference type="InterPro" id="IPR003115">
    <property type="entry name" value="ParB_N"/>
</dbReference>
<evidence type="ECO:0000259" key="1">
    <source>
        <dbReference type="SMART" id="SM00470"/>
    </source>
</evidence>
<evidence type="ECO:0000313" key="3">
    <source>
        <dbReference type="Proteomes" id="UP001620405"/>
    </source>
</evidence>
<dbReference type="Gene3D" id="3.90.1530.30">
    <property type="match status" value="1"/>
</dbReference>